<keyword evidence="3" id="KW-1185">Reference proteome</keyword>
<dbReference type="RefSeq" id="WP_114208544.1">
    <property type="nucleotide sequence ID" value="NZ_CP030840.1"/>
</dbReference>
<sequence length="302" mass="34483">MQERRRCEFFLVRYVPDRVKNEFVNIGVLLREAGTVPGQPRAGGETVVRFTRNWSRVRCLDPDADIAGLEAMEADIRRRLEETGDGVRSIVSEFEDTLSNSVQLTAIKRCLAENLIAETELLMRLFVEPQKREAISRKNRRQTIVATMRRQFEVAGVWERMRKRIPVSQYTRPGDPLRIDCGYRPNGVVRLFQAVSLEADPDAAKVLAFSISAIKDGIRREEKADLELTAIVEPLGSWSSRLGGKMKETQGQGDEPEGEIDIEREEQYRFAVDTMERETIRVLTTLDLPRVAERARMEMAGQ</sequence>
<dbReference type="Pfam" id="PF11236">
    <property type="entry name" value="DUF3037"/>
    <property type="match status" value="1"/>
</dbReference>
<proteinExistence type="predicted"/>
<dbReference type="KEGG" id="abas:ACPOL_4316"/>
<evidence type="ECO:0000313" key="3">
    <source>
        <dbReference type="Proteomes" id="UP000253606"/>
    </source>
</evidence>
<dbReference type="EMBL" id="CP030840">
    <property type="protein sequence ID" value="AXC13591.1"/>
    <property type="molecule type" value="Genomic_DNA"/>
</dbReference>
<dbReference type="InterPro" id="IPR021398">
    <property type="entry name" value="DUF3037"/>
</dbReference>
<name>A0A2Z5G394_9BACT</name>
<dbReference type="OrthoDB" id="112479at2"/>
<dbReference type="Proteomes" id="UP000253606">
    <property type="component" value="Chromosome"/>
</dbReference>
<accession>A0A2Z5G394</accession>
<evidence type="ECO:0000256" key="1">
    <source>
        <dbReference type="SAM" id="MobiDB-lite"/>
    </source>
</evidence>
<evidence type="ECO:0008006" key="4">
    <source>
        <dbReference type="Google" id="ProtNLM"/>
    </source>
</evidence>
<dbReference type="AlphaFoldDB" id="A0A2Z5G394"/>
<evidence type="ECO:0000313" key="2">
    <source>
        <dbReference type="EMBL" id="AXC13591.1"/>
    </source>
</evidence>
<feature type="region of interest" description="Disordered" evidence="1">
    <location>
        <begin position="242"/>
        <end position="261"/>
    </location>
</feature>
<organism evidence="2 3">
    <name type="scientific">Acidisarcina polymorpha</name>
    <dbReference type="NCBI Taxonomy" id="2211140"/>
    <lineage>
        <taxon>Bacteria</taxon>
        <taxon>Pseudomonadati</taxon>
        <taxon>Acidobacteriota</taxon>
        <taxon>Terriglobia</taxon>
        <taxon>Terriglobales</taxon>
        <taxon>Acidobacteriaceae</taxon>
        <taxon>Acidisarcina</taxon>
    </lineage>
</organism>
<gene>
    <name evidence="2" type="ORF">ACPOL_4316</name>
</gene>
<reference evidence="2 3" key="1">
    <citation type="journal article" date="2018" name="Front. Microbiol.">
        <title>Hydrolytic Capabilities as a Key to Environmental Success: Chitinolytic and Cellulolytic Acidobacteria From Acidic Sub-arctic Soils and Boreal Peatlands.</title>
        <authorList>
            <person name="Belova S.E."/>
            <person name="Ravin N.V."/>
            <person name="Pankratov T.A."/>
            <person name="Rakitin A.L."/>
            <person name="Ivanova A.A."/>
            <person name="Beletsky A.V."/>
            <person name="Mardanov A.V."/>
            <person name="Sinninghe Damste J.S."/>
            <person name="Dedysh S.N."/>
        </authorList>
    </citation>
    <scope>NUCLEOTIDE SEQUENCE [LARGE SCALE GENOMIC DNA]</scope>
    <source>
        <strain evidence="2 3">SBC82</strain>
    </source>
</reference>
<protein>
    <recommendedName>
        <fullName evidence="4">DUF3037 domain-containing protein</fullName>
    </recommendedName>
</protein>